<dbReference type="InterPro" id="IPR036058">
    <property type="entry name" value="Kazal_dom_sf"/>
</dbReference>
<proteinExistence type="predicted"/>
<dbReference type="PANTHER" id="PTHR21179">
    <property type="entry name" value="SERINE-TYPE ENDOPEPTIDASE INHIBITOR"/>
    <property type="match status" value="1"/>
</dbReference>
<evidence type="ECO:0000313" key="5">
    <source>
        <dbReference type="RefSeq" id="XP_017782351.1"/>
    </source>
</evidence>
<name>A0ABM1N6A1_NICVS</name>
<protein>
    <submittedName>
        <fullName evidence="5">Uncharacterized protein LOC108566795</fullName>
    </submittedName>
</protein>
<dbReference type="RefSeq" id="XP_017782351.1">
    <property type="nucleotide sequence ID" value="XM_017926862.1"/>
</dbReference>
<dbReference type="GeneID" id="108566795"/>
<organism evidence="4 5">
    <name type="scientific">Nicrophorus vespilloides</name>
    <name type="common">Boreal carrion beetle</name>
    <dbReference type="NCBI Taxonomy" id="110193"/>
    <lineage>
        <taxon>Eukaryota</taxon>
        <taxon>Metazoa</taxon>
        <taxon>Ecdysozoa</taxon>
        <taxon>Arthropoda</taxon>
        <taxon>Hexapoda</taxon>
        <taxon>Insecta</taxon>
        <taxon>Pterygota</taxon>
        <taxon>Neoptera</taxon>
        <taxon>Endopterygota</taxon>
        <taxon>Coleoptera</taxon>
        <taxon>Polyphaga</taxon>
        <taxon>Staphyliniformia</taxon>
        <taxon>Silphidae</taxon>
        <taxon>Nicrophorinae</taxon>
        <taxon>Nicrophorus</taxon>
    </lineage>
</organism>
<accession>A0ABM1N6A1</accession>
<dbReference type="InterPro" id="IPR039932">
    <property type="entry name" value="Spink4-like"/>
</dbReference>
<keyword evidence="4" id="KW-1185">Reference proteome</keyword>
<gene>
    <name evidence="5" type="primary">LOC108566795</name>
</gene>
<dbReference type="PROSITE" id="PS51465">
    <property type="entry name" value="KAZAL_2"/>
    <property type="match status" value="1"/>
</dbReference>
<feature type="compositionally biased region" description="Low complexity" evidence="1">
    <location>
        <begin position="43"/>
        <end position="70"/>
    </location>
</feature>
<dbReference type="SUPFAM" id="SSF100895">
    <property type="entry name" value="Kazal-type serine protease inhibitors"/>
    <property type="match status" value="1"/>
</dbReference>
<dbReference type="CDD" id="cd00104">
    <property type="entry name" value="KAZAL_FS"/>
    <property type="match status" value="1"/>
</dbReference>
<dbReference type="PANTHER" id="PTHR21179:SF1">
    <property type="entry name" value="KAZ1-TYPE SERINE PROTEASE INHIBITOR-LIKE PROTEIN TYPE EPSILON-RELATED"/>
    <property type="match status" value="1"/>
</dbReference>
<evidence type="ECO:0000313" key="4">
    <source>
        <dbReference type="Proteomes" id="UP000695000"/>
    </source>
</evidence>
<feature type="compositionally biased region" description="Gly residues" evidence="1">
    <location>
        <begin position="71"/>
        <end position="80"/>
    </location>
</feature>
<evidence type="ECO:0000256" key="1">
    <source>
        <dbReference type="SAM" id="MobiDB-lite"/>
    </source>
</evidence>
<reference evidence="5" key="1">
    <citation type="submission" date="2025-08" db="UniProtKB">
        <authorList>
            <consortium name="RefSeq"/>
        </authorList>
    </citation>
    <scope>IDENTIFICATION</scope>
    <source>
        <tissue evidence="5">Whole Larva</tissue>
    </source>
</reference>
<feature type="domain" description="Kazal-like" evidence="3">
    <location>
        <begin position="88"/>
        <end position="141"/>
    </location>
</feature>
<dbReference type="Proteomes" id="UP000695000">
    <property type="component" value="Unplaced"/>
</dbReference>
<dbReference type="Gene3D" id="3.30.60.30">
    <property type="match status" value="1"/>
</dbReference>
<evidence type="ECO:0000256" key="2">
    <source>
        <dbReference type="SAM" id="SignalP"/>
    </source>
</evidence>
<feature type="chain" id="PRO_5047199406" evidence="2">
    <location>
        <begin position="25"/>
        <end position="145"/>
    </location>
</feature>
<feature type="region of interest" description="Disordered" evidence="1">
    <location>
        <begin position="34"/>
        <end position="84"/>
    </location>
</feature>
<feature type="signal peptide" evidence="2">
    <location>
        <begin position="1"/>
        <end position="24"/>
    </location>
</feature>
<dbReference type="SMART" id="SM00280">
    <property type="entry name" value="KAZAL"/>
    <property type="match status" value="1"/>
</dbReference>
<keyword evidence="2" id="KW-0732">Signal</keyword>
<dbReference type="InterPro" id="IPR002350">
    <property type="entry name" value="Kazal_dom"/>
</dbReference>
<sequence>MKSLTVGIALALVVLVAICDPTRSASLQGRVKRQGWNWGEGGSSVNRPTRPSRTTTTTTTTTTVAPTTPVQGGGDGGAAGGTTTTTPSPAYTRCLSSCASTPQYNPVCGSNRVTYDNIGRLNCARRCGSDVTMLFNGTCGSRRRR</sequence>
<evidence type="ECO:0000259" key="3">
    <source>
        <dbReference type="PROSITE" id="PS51465"/>
    </source>
</evidence>